<dbReference type="GO" id="GO:0005829">
    <property type="term" value="C:cytosol"/>
    <property type="evidence" value="ECO:0007669"/>
    <property type="project" value="TreeGrafter"/>
</dbReference>
<dbReference type="EMBL" id="RBOM01000349">
    <property type="protein sequence ID" value="RMM57366.1"/>
    <property type="molecule type" value="Genomic_DNA"/>
</dbReference>
<dbReference type="GO" id="GO:0046294">
    <property type="term" value="P:formaldehyde catabolic process"/>
    <property type="evidence" value="ECO:0007669"/>
    <property type="project" value="InterPro"/>
</dbReference>
<dbReference type="FunFam" id="3.40.50.1820:FF:000002">
    <property type="entry name" value="S-formylglutathione hydrolase"/>
    <property type="match status" value="1"/>
</dbReference>
<protein>
    <recommendedName>
        <fullName evidence="5 7">S-formylglutathione hydrolase</fullName>
        <ecNumber evidence="5 7">3.1.2.12</ecNumber>
    </recommendedName>
</protein>
<dbReference type="PANTHER" id="PTHR10061:SF1">
    <property type="entry name" value="S-FORMYLGLUTATHIONE HYDROLASE YEIG"/>
    <property type="match status" value="1"/>
</dbReference>
<evidence type="ECO:0000313" key="9">
    <source>
        <dbReference type="Proteomes" id="UP000279057"/>
    </source>
</evidence>
<evidence type="ECO:0000256" key="4">
    <source>
        <dbReference type="ARBA" id="ARBA00047590"/>
    </source>
</evidence>
<keyword evidence="3 7" id="KW-0378">Hydrolase</keyword>
<dbReference type="Proteomes" id="UP000279057">
    <property type="component" value="Unassembled WGS sequence"/>
</dbReference>
<dbReference type="NCBIfam" id="TIGR02821">
    <property type="entry name" value="fghA_ester_D"/>
    <property type="match status" value="1"/>
</dbReference>
<keyword evidence="2 7" id="KW-0719">Serine esterase</keyword>
<feature type="active site" description="Charge relay system" evidence="6">
    <location>
        <position position="283"/>
    </location>
</feature>
<dbReference type="AlphaFoldDB" id="A0A3M3F7W2"/>
<dbReference type="GO" id="GO:0018738">
    <property type="term" value="F:S-formylglutathione hydrolase activity"/>
    <property type="evidence" value="ECO:0007669"/>
    <property type="project" value="UniProtKB-UniRule"/>
</dbReference>
<gene>
    <name evidence="8" type="ORF">ALQ74_05123</name>
</gene>
<comment type="caution">
    <text evidence="8">The sequence shown here is derived from an EMBL/GenBank/DDBJ whole genome shotgun (WGS) entry which is preliminary data.</text>
</comment>
<feature type="active site" description="Charge relay system" evidence="6">
    <location>
        <position position="174"/>
    </location>
</feature>
<evidence type="ECO:0000256" key="2">
    <source>
        <dbReference type="ARBA" id="ARBA00022487"/>
    </source>
</evidence>
<dbReference type="InterPro" id="IPR014186">
    <property type="entry name" value="S-formylglutathione_hydrol"/>
</dbReference>
<dbReference type="GO" id="GO:0052689">
    <property type="term" value="F:carboxylic ester hydrolase activity"/>
    <property type="evidence" value="ECO:0007669"/>
    <property type="project" value="UniProtKB-KW"/>
</dbReference>
<dbReference type="Pfam" id="PF00756">
    <property type="entry name" value="Esterase"/>
    <property type="match status" value="1"/>
</dbReference>
<dbReference type="PANTHER" id="PTHR10061">
    <property type="entry name" value="S-FORMYLGLUTATHIONE HYDROLASE"/>
    <property type="match status" value="1"/>
</dbReference>
<accession>A0A3M3F7W2</accession>
<dbReference type="InterPro" id="IPR000801">
    <property type="entry name" value="Esterase-like"/>
</dbReference>
<name>A0A3M3F7W2_PSESG</name>
<evidence type="ECO:0000256" key="6">
    <source>
        <dbReference type="PIRSR" id="PIRSR614186-1"/>
    </source>
</evidence>
<comment type="similarity">
    <text evidence="1 7">Belongs to the esterase D family.</text>
</comment>
<reference evidence="8 9" key="1">
    <citation type="submission" date="2018-08" db="EMBL/GenBank/DDBJ databases">
        <title>Recombination of ecologically and evolutionarily significant loci maintains genetic cohesion in the Pseudomonas syringae species complex.</title>
        <authorList>
            <person name="Dillon M."/>
            <person name="Thakur S."/>
            <person name="Almeida R.N.D."/>
            <person name="Weir B.S."/>
            <person name="Guttman D.S."/>
        </authorList>
    </citation>
    <scope>NUCLEOTIDE SEQUENCE [LARGE SCALE GENOMIC DNA]</scope>
    <source>
        <strain evidence="8 9">ICMP 4332</strain>
    </source>
</reference>
<dbReference type="EC" id="3.1.2.12" evidence="5 7"/>
<evidence type="ECO:0000256" key="7">
    <source>
        <dbReference type="RuleBase" id="RU363068"/>
    </source>
</evidence>
<organism evidence="8 9">
    <name type="scientific">Pseudomonas savastanoi pv. glycinea</name>
    <name type="common">Pseudomonas syringae pv. glycinea</name>
    <dbReference type="NCBI Taxonomy" id="318"/>
    <lineage>
        <taxon>Bacteria</taxon>
        <taxon>Pseudomonadati</taxon>
        <taxon>Pseudomonadota</taxon>
        <taxon>Gammaproteobacteria</taxon>
        <taxon>Pseudomonadales</taxon>
        <taxon>Pseudomonadaceae</taxon>
        <taxon>Pseudomonas</taxon>
    </lineage>
</organism>
<comment type="function">
    <text evidence="7">Serine hydrolase involved in the detoxification of formaldehyde.</text>
</comment>
<evidence type="ECO:0000256" key="5">
    <source>
        <dbReference type="NCBIfam" id="TIGR02821"/>
    </source>
</evidence>
<feature type="active site" description="Charge relay system" evidence="6">
    <location>
        <position position="250"/>
    </location>
</feature>
<dbReference type="Gene3D" id="3.40.50.1820">
    <property type="entry name" value="alpha/beta hydrolase"/>
    <property type="match status" value="1"/>
</dbReference>
<evidence type="ECO:0000256" key="1">
    <source>
        <dbReference type="ARBA" id="ARBA00005622"/>
    </source>
</evidence>
<proteinExistence type="inferred from homology"/>
<evidence type="ECO:0000313" key="8">
    <source>
        <dbReference type="EMBL" id="RMM57366.1"/>
    </source>
</evidence>
<dbReference type="InterPro" id="IPR029058">
    <property type="entry name" value="AB_hydrolase_fold"/>
</dbReference>
<comment type="catalytic activity">
    <reaction evidence="4 7">
        <text>S-formylglutathione + H2O = formate + glutathione + H(+)</text>
        <dbReference type="Rhea" id="RHEA:14961"/>
        <dbReference type="ChEBI" id="CHEBI:15377"/>
        <dbReference type="ChEBI" id="CHEBI:15378"/>
        <dbReference type="ChEBI" id="CHEBI:15740"/>
        <dbReference type="ChEBI" id="CHEBI:57688"/>
        <dbReference type="ChEBI" id="CHEBI:57925"/>
        <dbReference type="EC" id="3.1.2.12"/>
    </reaction>
</comment>
<sequence>MRSSGKHKDLLHACSLPLATGGSDMPLENISCQKSFGGWHKRYKHHSQVLGCDMVFAVYLPPQAEQGSKLPVLYWLSGLTCTDENFMQKAAAHRLAAELGIIIVAPDTSPRGADVADDPEGAWDFGQGAGFYLNATEQPYARHYQMHDYVVRELPALIEEHFPASEARSISGHSMGGHGALVCALRNPGRYRSVSAFSPISNPIDCPWGQKAFSHYLGEDRSRWREWDASVLIGQASEKLPTLVDQGDRDDFLVNQLKPEVLVQAAKAANYPLTLRMQPGYDHSYFFIASFIEDHLRHHAEALNS</sequence>
<evidence type="ECO:0000256" key="3">
    <source>
        <dbReference type="ARBA" id="ARBA00022801"/>
    </source>
</evidence>
<dbReference type="SUPFAM" id="SSF53474">
    <property type="entry name" value="alpha/beta-Hydrolases"/>
    <property type="match status" value="1"/>
</dbReference>